<evidence type="ECO:0000313" key="2">
    <source>
        <dbReference type="Proteomes" id="UP000824469"/>
    </source>
</evidence>
<evidence type="ECO:0000313" key="1">
    <source>
        <dbReference type="EMBL" id="KAH9295002.1"/>
    </source>
</evidence>
<keyword evidence="2" id="KW-1185">Reference proteome</keyword>
<feature type="non-terminal residue" evidence="1">
    <location>
        <position position="56"/>
    </location>
</feature>
<gene>
    <name evidence="1" type="ORF">KI387_038590</name>
</gene>
<protein>
    <submittedName>
        <fullName evidence="1">Uncharacterized protein</fullName>
    </submittedName>
</protein>
<organism evidence="1 2">
    <name type="scientific">Taxus chinensis</name>
    <name type="common">Chinese yew</name>
    <name type="synonym">Taxus wallichiana var. chinensis</name>
    <dbReference type="NCBI Taxonomy" id="29808"/>
    <lineage>
        <taxon>Eukaryota</taxon>
        <taxon>Viridiplantae</taxon>
        <taxon>Streptophyta</taxon>
        <taxon>Embryophyta</taxon>
        <taxon>Tracheophyta</taxon>
        <taxon>Spermatophyta</taxon>
        <taxon>Pinopsida</taxon>
        <taxon>Pinidae</taxon>
        <taxon>Conifers II</taxon>
        <taxon>Cupressales</taxon>
        <taxon>Taxaceae</taxon>
        <taxon>Taxus</taxon>
    </lineage>
</organism>
<dbReference type="AlphaFoldDB" id="A0AA38FAX6"/>
<dbReference type="Proteomes" id="UP000824469">
    <property type="component" value="Unassembled WGS sequence"/>
</dbReference>
<proteinExistence type="predicted"/>
<feature type="non-terminal residue" evidence="1">
    <location>
        <position position="1"/>
    </location>
</feature>
<comment type="caution">
    <text evidence="1">The sequence shown here is derived from an EMBL/GenBank/DDBJ whole genome shotgun (WGS) entry which is preliminary data.</text>
</comment>
<name>A0AA38FAX6_TAXCH</name>
<accession>A0AA38FAX6</accession>
<sequence length="56" mass="6334">LQSDYGKGGRPVQDSLHNQMGHICLQEDAIWTVERRSNIPASYGYGIQRLDQQDST</sequence>
<reference evidence="1 2" key="1">
    <citation type="journal article" date="2021" name="Nat. Plants">
        <title>The Taxus genome provides insights into paclitaxel biosynthesis.</title>
        <authorList>
            <person name="Xiong X."/>
            <person name="Gou J."/>
            <person name="Liao Q."/>
            <person name="Li Y."/>
            <person name="Zhou Q."/>
            <person name="Bi G."/>
            <person name="Li C."/>
            <person name="Du R."/>
            <person name="Wang X."/>
            <person name="Sun T."/>
            <person name="Guo L."/>
            <person name="Liang H."/>
            <person name="Lu P."/>
            <person name="Wu Y."/>
            <person name="Zhang Z."/>
            <person name="Ro D.K."/>
            <person name="Shang Y."/>
            <person name="Huang S."/>
            <person name="Yan J."/>
        </authorList>
    </citation>
    <scope>NUCLEOTIDE SEQUENCE [LARGE SCALE GENOMIC DNA]</scope>
    <source>
        <strain evidence="1">Ta-2019</strain>
    </source>
</reference>
<dbReference type="EMBL" id="JAHRHJ020000011">
    <property type="protein sequence ID" value="KAH9295002.1"/>
    <property type="molecule type" value="Genomic_DNA"/>
</dbReference>